<dbReference type="PROSITE" id="PS50889">
    <property type="entry name" value="S4"/>
    <property type="match status" value="1"/>
</dbReference>
<evidence type="ECO:0000256" key="1">
    <source>
        <dbReference type="ARBA" id="ARBA00008396"/>
    </source>
</evidence>
<dbReference type="Proteomes" id="UP000571183">
    <property type="component" value="Unassembled WGS sequence"/>
</dbReference>
<gene>
    <name evidence="7" type="ORF">F5897_001404</name>
</gene>
<dbReference type="InterPro" id="IPR025708">
    <property type="entry name" value="HSP15"/>
</dbReference>
<evidence type="ECO:0000313" key="7">
    <source>
        <dbReference type="EMBL" id="MBB4072081.1"/>
    </source>
</evidence>
<protein>
    <submittedName>
        <fullName evidence="7">Ribosome-associated heat shock protein Hsp15</fullName>
    </submittedName>
</protein>
<evidence type="ECO:0000259" key="6">
    <source>
        <dbReference type="SMART" id="SM00363"/>
    </source>
</evidence>
<evidence type="ECO:0000256" key="5">
    <source>
        <dbReference type="SAM" id="MobiDB-lite"/>
    </source>
</evidence>
<accession>A0A840DF93</accession>
<dbReference type="AlphaFoldDB" id="A0A840DF93"/>
<name>A0A840DF93_9MICO</name>
<evidence type="ECO:0000256" key="2">
    <source>
        <dbReference type="ARBA" id="ARBA00022884"/>
    </source>
</evidence>
<evidence type="ECO:0000256" key="4">
    <source>
        <dbReference type="PROSITE-ProRule" id="PRU00182"/>
    </source>
</evidence>
<dbReference type="EMBL" id="JACIFD010000014">
    <property type="protein sequence ID" value="MBB4072081.1"/>
    <property type="molecule type" value="Genomic_DNA"/>
</dbReference>
<dbReference type="PIRSF" id="PIRSF016821">
    <property type="entry name" value="HSP15"/>
    <property type="match status" value="1"/>
</dbReference>
<dbReference type="GO" id="GO:0003677">
    <property type="term" value="F:DNA binding"/>
    <property type="evidence" value="ECO:0007669"/>
    <property type="project" value="UniProtKB-KW"/>
</dbReference>
<feature type="compositionally biased region" description="Basic and acidic residues" evidence="5">
    <location>
        <begin position="110"/>
        <end position="122"/>
    </location>
</feature>
<dbReference type="RefSeq" id="WP_124824704.1">
    <property type="nucleotide sequence ID" value="NZ_JACIFD010000014.1"/>
</dbReference>
<keyword evidence="8" id="KW-1185">Reference proteome</keyword>
<dbReference type="Gene3D" id="3.10.290.10">
    <property type="entry name" value="RNA-binding S4 domain"/>
    <property type="match status" value="1"/>
</dbReference>
<evidence type="ECO:0000313" key="8">
    <source>
        <dbReference type="Proteomes" id="UP000571183"/>
    </source>
</evidence>
<comment type="similarity">
    <text evidence="1">Belongs to the HSP15 family.</text>
</comment>
<keyword evidence="7" id="KW-0346">Stress response</keyword>
<dbReference type="GO" id="GO:0034605">
    <property type="term" value="P:cellular response to heat"/>
    <property type="evidence" value="ECO:0007669"/>
    <property type="project" value="InterPro"/>
</dbReference>
<comment type="caution">
    <text evidence="7">The sequence shown here is derived from an EMBL/GenBank/DDBJ whole genome shotgun (WGS) entry which is preliminary data.</text>
</comment>
<dbReference type="InterPro" id="IPR002942">
    <property type="entry name" value="S4_RNA-bd"/>
</dbReference>
<dbReference type="CDD" id="cd00165">
    <property type="entry name" value="S4"/>
    <property type="match status" value="1"/>
</dbReference>
<feature type="region of interest" description="Disordered" evidence="5">
    <location>
        <begin position="97"/>
        <end position="122"/>
    </location>
</feature>
<proteinExistence type="inferred from homology"/>
<dbReference type="SMART" id="SM00363">
    <property type="entry name" value="S4"/>
    <property type="match status" value="1"/>
</dbReference>
<evidence type="ECO:0000256" key="3">
    <source>
        <dbReference type="ARBA" id="ARBA00023125"/>
    </source>
</evidence>
<sequence>MSAVRVDQWVWAARLAKTRSQATAACKAGHVKLNDTTAKPSQPVKIGDTVRVTIGQSYKLYRVVGFATKRGSAAEAAQLFTDLTPPPPPKAERQLAIVRERGAGRPSKKERRDLDKLRGFTR</sequence>
<organism evidence="7 8">
    <name type="scientific">Canibacter oris</name>
    <dbReference type="NCBI Taxonomy" id="1365628"/>
    <lineage>
        <taxon>Bacteria</taxon>
        <taxon>Bacillati</taxon>
        <taxon>Actinomycetota</taxon>
        <taxon>Actinomycetes</taxon>
        <taxon>Micrococcales</taxon>
        <taxon>Microbacteriaceae</taxon>
        <taxon>Canibacter</taxon>
    </lineage>
</organism>
<keyword evidence="3" id="KW-0238">DNA-binding</keyword>
<dbReference type="GO" id="GO:0003727">
    <property type="term" value="F:single-stranded RNA binding"/>
    <property type="evidence" value="ECO:0007669"/>
    <property type="project" value="InterPro"/>
</dbReference>
<dbReference type="InterPro" id="IPR036986">
    <property type="entry name" value="S4_RNA-bd_sf"/>
</dbReference>
<feature type="domain" description="RNA-binding S4" evidence="6">
    <location>
        <begin position="4"/>
        <end position="69"/>
    </location>
</feature>
<dbReference type="Pfam" id="PF01479">
    <property type="entry name" value="S4"/>
    <property type="match status" value="1"/>
</dbReference>
<keyword evidence="2 4" id="KW-0694">RNA-binding</keyword>
<dbReference type="GO" id="GO:0043023">
    <property type="term" value="F:ribosomal large subunit binding"/>
    <property type="evidence" value="ECO:0007669"/>
    <property type="project" value="InterPro"/>
</dbReference>
<dbReference type="SUPFAM" id="SSF55174">
    <property type="entry name" value="Alpha-L RNA-binding motif"/>
    <property type="match status" value="1"/>
</dbReference>
<reference evidence="7" key="1">
    <citation type="submission" date="2020-08" db="EMBL/GenBank/DDBJ databases">
        <title>Sequencing the genomes of 1000 actinobacteria strains.</title>
        <authorList>
            <person name="Klenk H.-P."/>
        </authorList>
    </citation>
    <scope>NUCLEOTIDE SEQUENCE [LARGE SCALE GENOMIC DNA]</scope>
    <source>
        <strain evidence="7">DSM 27064</strain>
    </source>
</reference>